<dbReference type="EMBL" id="CM023479">
    <property type="protein sequence ID" value="KAH7974882.1"/>
    <property type="molecule type" value="Genomic_DNA"/>
</dbReference>
<evidence type="ECO:0000313" key="2">
    <source>
        <dbReference type="Proteomes" id="UP000821865"/>
    </source>
</evidence>
<dbReference type="Proteomes" id="UP000821865">
    <property type="component" value="Chromosome 10"/>
</dbReference>
<name>A0ACB8DQX2_DERSI</name>
<reference evidence="1" key="1">
    <citation type="submission" date="2020-05" db="EMBL/GenBank/DDBJ databases">
        <title>Large-scale comparative analyses of tick genomes elucidate their genetic diversity and vector capacities.</title>
        <authorList>
            <person name="Jia N."/>
            <person name="Wang J."/>
            <person name="Shi W."/>
            <person name="Du L."/>
            <person name="Sun Y."/>
            <person name="Zhan W."/>
            <person name="Jiang J."/>
            <person name="Wang Q."/>
            <person name="Zhang B."/>
            <person name="Ji P."/>
            <person name="Sakyi L.B."/>
            <person name="Cui X."/>
            <person name="Yuan T."/>
            <person name="Jiang B."/>
            <person name="Yang W."/>
            <person name="Lam T.T.-Y."/>
            <person name="Chang Q."/>
            <person name="Ding S."/>
            <person name="Wang X."/>
            <person name="Zhu J."/>
            <person name="Ruan X."/>
            <person name="Zhao L."/>
            <person name="Wei J."/>
            <person name="Que T."/>
            <person name="Du C."/>
            <person name="Cheng J."/>
            <person name="Dai P."/>
            <person name="Han X."/>
            <person name="Huang E."/>
            <person name="Gao Y."/>
            <person name="Liu J."/>
            <person name="Shao H."/>
            <person name="Ye R."/>
            <person name="Li L."/>
            <person name="Wei W."/>
            <person name="Wang X."/>
            <person name="Wang C."/>
            <person name="Yang T."/>
            <person name="Huo Q."/>
            <person name="Li W."/>
            <person name="Guo W."/>
            <person name="Chen H."/>
            <person name="Zhou L."/>
            <person name="Ni X."/>
            <person name="Tian J."/>
            <person name="Zhou Y."/>
            <person name="Sheng Y."/>
            <person name="Liu T."/>
            <person name="Pan Y."/>
            <person name="Xia L."/>
            <person name="Li J."/>
            <person name="Zhao F."/>
            <person name="Cao W."/>
        </authorList>
    </citation>
    <scope>NUCLEOTIDE SEQUENCE</scope>
    <source>
        <strain evidence="1">Dsil-2018</strain>
    </source>
</reference>
<protein>
    <submittedName>
        <fullName evidence="1">Uncharacterized protein</fullName>
    </submittedName>
</protein>
<accession>A0ACB8DQX2</accession>
<organism evidence="1 2">
    <name type="scientific">Dermacentor silvarum</name>
    <name type="common">Tick</name>
    <dbReference type="NCBI Taxonomy" id="543639"/>
    <lineage>
        <taxon>Eukaryota</taxon>
        <taxon>Metazoa</taxon>
        <taxon>Ecdysozoa</taxon>
        <taxon>Arthropoda</taxon>
        <taxon>Chelicerata</taxon>
        <taxon>Arachnida</taxon>
        <taxon>Acari</taxon>
        <taxon>Parasitiformes</taxon>
        <taxon>Ixodida</taxon>
        <taxon>Ixodoidea</taxon>
        <taxon>Ixodidae</taxon>
        <taxon>Rhipicephalinae</taxon>
        <taxon>Dermacentor</taxon>
    </lineage>
</organism>
<sequence length="260" mass="28626">MARPGFTFPGYELSPSAAACFTRRNLADYLRSRTPYSVNVLLAGYEDAGGSELYYLDYLATMAKVPFAAHGYGAFFLMSVLDRYYREGDFYEDQFRLGNANSLRPAAPYDADRQRALLEGPFHRAPVQQLSLACPTNDPAPCSILESCSALSRLYKDYATITWTVNGHLLKNLIDRSTLSTVKNDGPVKVSKIAINQLESLPSDNGKFIFECTALSTRRSPRQPSRLVPFSRTPARAMPSASLAGPRAARAATSTSYPIP</sequence>
<keyword evidence="2" id="KW-1185">Reference proteome</keyword>
<proteinExistence type="predicted"/>
<evidence type="ECO:0000313" key="1">
    <source>
        <dbReference type="EMBL" id="KAH7974882.1"/>
    </source>
</evidence>
<gene>
    <name evidence="1" type="ORF">HPB49_020667</name>
</gene>
<comment type="caution">
    <text evidence="1">The sequence shown here is derived from an EMBL/GenBank/DDBJ whole genome shotgun (WGS) entry which is preliminary data.</text>
</comment>